<reference evidence="2" key="1">
    <citation type="submission" date="2024-04" db="UniProtKB">
        <authorList>
            <consortium name="EnsemblMetazoa"/>
        </authorList>
    </citation>
    <scope>IDENTIFICATION</scope>
    <source>
        <strain evidence="2">EBRO</strain>
    </source>
</reference>
<organism evidence="2 3">
    <name type="scientific">Anopheles atroparvus</name>
    <name type="common">European mosquito</name>
    <dbReference type="NCBI Taxonomy" id="41427"/>
    <lineage>
        <taxon>Eukaryota</taxon>
        <taxon>Metazoa</taxon>
        <taxon>Ecdysozoa</taxon>
        <taxon>Arthropoda</taxon>
        <taxon>Hexapoda</taxon>
        <taxon>Insecta</taxon>
        <taxon>Pterygota</taxon>
        <taxon>Neoptera</taxon>
        <taxon>Endopterygota</taxon>
        <taxon>Diptera</taxon>
        <taxon>Nematocera</taxon>
        <taxon>Culicoidea</taxon>
        <taxon>Culicidae</taxon>
        <taxon>Anophelinae</taxon>
        <taxon>Anopheles</taxon>
    </lineage>
</organism>
<feature type="region of interest" description="Disordered" evidence="1">
    <location>
        <begin position="62"/>
        <end position="85"/>
    </location>
</feature>
<accession>A0AAG5DFY3</accession>
<feature type="compositionally biased region" description="Polar residues" evidence="1">
    <location>
        <begin position="65"/>
        <end position="76"/>
    </location>
</feature>
<dbReference type="Proteomes" id="UP000075880">
    <property type="component" value="Unassembled WGS sequence"/>
</dbReference>
<dbReference type="AlphaFoldDB" id="A0AAG5DFY3"/>
<evidence type="ECO:0000313" key="2">
    <source>
        <dbReference type="EnsemblMetazoa" id="ENSAATROPP010092"/>
    </source>
</evidence>
<dbReference type="EnsemblMetazoa" id="ENSAATROPT011170">
    <property type="protein sequence ID" value="ENSAATROPP010092"/>
    <property type="gene ID" value="ENSAATROPG009093"/>
</dbReference>
<protein>
    <submittedName>
        <fullName evidence="2">Uncharacterized protein</fullName>
    </submittedName>
</protein>
<keyword evidence="3" id="KW-1185">Reference proteome</keyword>
<name>A0AAG5DFY3_ANOAO</name>
<evidence type="ECO:0000313" key="3">
    <source>
        <dbReference type="Proteomes" id="UP000075880"/>
    </source>
</evidence>
<evidence type="ECO:0000256" key="1">
    <source>
        <dbReference type="SAM" id="MobiDB-lite"/>
    </source>
</evidence>
<sequence>MCPFLACIGVSALRRPCNRWGVPLAFTLLQILTWETTKYQRTRSPRLRSTQPYSAVACAFEQPSRRSSGSPAQNHPTVPAFLRSN</sequence>
<proteinExistence type="predicted"/>